<evidence type="ECO:0000313" key="7">
    <source>
        <dbReference type="EMBL" id="MCF0062679.1"/>
    </source>
</evidence>
<dbReference type="Proteomes" id="UP001139000">
    <property type="component" value="Unassembled WGS sequence"/>
</dbReference>
<reference evidence="7" key="1">
    <citation type="submission" date="2021-12" db="EMBL/GenBank/DDBJ databases">
        <title>Novel species in genus Dyadobacter.</title>
        <authorList>
            <person name="Ma C."/>
        </authorList>
    </citation>
    <scope>NUCLEOTIDE SEQUENCE</scope>
    <source>
        <strain evidence="7">LJ419</strain>
    </source>
</reference>
<evidence type="ECO:0000256" key="1">
    <source>
        <dbReference type="ARBA" id="ARBA00004651"/>
    </source>
</evidence>
<evidence type="ECO:0000256" key="6">
    <source>
        <dbReference type="SAM" id="Phobius"/>
    </source>
</evidence>
<name>A0A9X1TFI8_9BACT</name>
<feature type="transmembrane region" description="Helical" evidence="6">
    <location>
        <begin position="90"/>
        <end position="114"/>
    </location>
</feature>
<feature type="transmembrane region" description="Helical" evidence="6">
    <location>
        <begin position="225"/>
        <end position="247"/>
    </location>
</feature>
<proteinExistence type="predicted"/>
<feature type="transmembrane region" description="Helical" evidence="6">
    <location>
        <begin position="178"/>
        <end position="201"/>
    </location>
</feature>
<dbReference type="InterPro" id="IPR002797">
    <property type="entry name" value="Polysacc_synth"/>
</dbReference>
<keyword evidence="2" id="KW-1003">Cell membrane</keyword>
<evidence type="ECO:0000256" key="2">
    <source>
        <dbReference type="ARBA" id="ARBA00022475"/>
    </source>
</evidence>
<feature type="transmembrane region" description="Helical" evidence="6">
    <location>
        <begin position="18"/>
        <end position="39"/>
    </location>
</feature>
<keyword evidence="4 6" id="KW-1133">Transmembrane helix</keyword>
<protein>
    <submittedName>
        <fullName evidence="7">Flippase</fullName>
    </submittedName>
</protein>
<dbReference type="Pfam" id="PF01943">
    <property type="entry name" value="Polysacc_synt"/>
    <property type="match status" value="1"/>
</dbReference>
<dbReference type="CDD" id="cd13128">
    <property type="entry name" value="MATE_Wzx_like"/>
    <property type="match status" value="1"/>
</dbReference>
<dbReference type="AlphaFoldDB" id="A0A9X1TFI8"/>
<sequence length="449" mass="50650">MVQSVITQKSKQQLTKNVLSLTAVQIATYVMPLISVPVISRIIGPEKYGTINFAAALIMYFTLLISYSFDFSATRKLSKSPDDADLRNQVFSEVFFTQCLLFALSTAAFTVLLFTVEDFKANQTVLIFSYTLCISFLFTQNWLFQAMQDLSKVALFNLVSRLLFTVSIILVVRRNEDYIWQPLLIGMSQTIVGLFSFFWAIQRYKLKFIRIPLSRCMSVLWEEKTIFLSLIFVNLYSSTNTVILGLFQSQEQVGYYTAGQRLIIIAQSVLAMPLAQAFYPYIGKAFGEGRQQGLHVVQKLIPLIVVFIGAASVAMFVLGPFVITLFYGAKFNAAIPVFQILAIVPLLFSLNNVFGIQIMLNLGMDAEFFKISALAAVVSILLNLVLVKQWGYLGTTFNWLATELFILVSMCIVLARKGINPFNKEFFKLSSLSEYIQPLMKKFTQIKAS</sequence>
<dbReference type="PANTHER" id="PTHR30250">
    <property type="entry name" value="PST FAMILY PREDICTED COLANIC ACID TRANSPORTER"/>
    <property type="match status" value="1"/>
</dbReference>
<feature type="transmembrane region" description="Helical" evidence="6">
    <location>
        <begin position="259"/>
        <end position="279"/>
    </location>
</feature>
<accession>A0A9X1TFI8</accession>
<evidence type="ECO:0000313" key="8">
    <source>
        <dbReference type="Proteomes" id="UP001139000"/>
    </source>
</evidence>
<keyword evidence="5 6" id="KW-0472">Membrane</keyword>
<organism evidence="7 8">
    <name type="scientific">Dyadobacter chenwenxiniae</name>
    <dbReference type="NCBI Taxonomy" id="2906456"/>
    <lineage>
        <taxon>Bacteria</taxon>
        <taxon>Pseudomonadati</taxon>
        <taxon>Bacteroidota</taxon>
        <taxon>Cytophagia</taxon>
        <taxon>Cytophagales</taxon>
        <taxon>Spirosomataceae</taxon>
        <taxon>Dyadobacter</taxon>
    </lineage>
</organism>
<comment type="caution">
    <text evidence="7">The sequence shown here is derived from an EMBL/GenBank/DDBJ whole genome shotgun (WGS) entry which is preliminary data.</text>
</comment>
<gene>
    <name evidence="7" type="ORF">LXM26_14320</name>
</gene>
<keyword evidence="3 6" id="KW-0812">Transmembrane</keyword>
<keyword evidence="8" id="KW-1185">Reference proteome</keyword>
<feature type="transmembrane region" description="Helical" evidence="6">
    <location>
        <begin position="333"/>
        <end position="356"/>
    </location>
</feature>
<evidence type="ECO:0000256" key="5">
    <source>
        <dbReference type="ARBA" id="ARBA00023136"/>
    </source>
</evidence>
<feature type="transmembrane region" description="Helical" evidence="6">
    <location>
        <begin position="126"/>
        <end position="144"/>
    </location>
</feature>
<feature type="transmembrane region" description="Helical" evidence="6">
    <location>
        <begin position="368"/>
        <end position="390"/>
    </location>
</feature>
<feature type="transmembrane region" description="Helical" evidence="6">
    <location>
        <begin position="153"/>
        <end position="172"/>
    </location>
</feature>
<dbReference type="PANTHER" id="PTHR30250:SF11">
    <property type="entry name" value="O-ANTIGEN TRANSPORTER-RELATED"/>
    <property type="match status" value="1"/>
</dbReference>
<dbReference type="EMBL" id="JAJTTC010000002">
    <property type="protein sequence ID" value="MCF0062679.1"/>
    <property type="molecule type" value="Genomic_DNA"/>
</dbReference>
<dbReference type="RefSeq" id="WP_234655769.1">
    <property type="nucleotide sequence ID" value="NZ_CP094997.1"/>
</dbReference>
<feature type="transmembrane region" description="Helical" evidence="6">
    <location>
        <begin position="396"/>
        <end position="415"/>
    </location>
</feature>
<feature type="transmembrane region" description="Helical" evidence="6">
    <location>
        <begin position="51"/>
        <end position="69"/>
    </location>
</feature>
<evidence type="ECO:0000256" key="3">
    <source>
        <dbReference type="ARBA" id="ARBA00022692"/>
    </source>
</evidence>
<comment type="subcellular location">
    <subcellularLocation>
        <location evidence="1">Cell membrane</location>
        <topology evidence="1">Multi-pass membrane protein</topology>
    </subcellularLocation>
</comment>
<feature type="transmembrane region" description="Helical" evidence="6">
    <location>
        <begin position="300"/>
        <end position="327"/>
    </location>
</feature>
<dbReference type="GO" id="GO:0005886">
    <property type="term" value="C:plasma membrane"/>
    <property type="evidence" value="ECO:0007669"/>
    <property type="project" value="UniProtKB-SubCell"/>
</dbReference>
<evidence type="ECO:0000256" key="4">
    <source>
        <dbReference type="ARBA" id="ARBA00022989"/>
    </source>
</evidence>
<dbReference type="InterPro" id="IPR050833">
    <property type="entry name" value="Poly_Biosynth_Transport"/>
</dbReference>